<feature type="transmembrane region" description="Helical" evidence="1">
    <location>
        <begin position="112"/>
        <end position="132"/>
    </location>
</feature>
<accession>A0A9P0CBF7</accession>
<feature type="signal peptide" evidence="2">
    <location>
        <begin position="1"/>
        <end position="20"/>
    </location>
</feature>
<reference evidence="3" key="1">
    <citation type="submission" date="2021-12" db="EMBL/GenBank/DDBJ databases">
        <authorList>
            <person name="King R."/>
        </authorList>
    </citation>
    <scope>NUCLEOTIDE SEQUENCE</scope>
</reference>
<keyword evidence="1" id="KW-0472">Membrane</keyword>
<keyword evidence="2" id="KW-0732">Signal</keyword>
<proteinExistence type="predicted"/>
<keyword evidence="1" id="KW-1133">Transmembrane helix</keyword>
<evidence type="ECO:0000313" key="3">
    <source>
        <dbReference type="EMBL" id="CAH0776277.1"/>
    </source>
</evidence>
<gene>
    <name evidence="3" type="ORF">BEMITA_LOCUS12387</name>
</gene>
<evidence type="ECO:0000256" key="2">
    <source>
        <dbReference type="SAM" id="SignalP"/>
    </source>
</evidence>
<organism evidence="3 4">
    <name type="scientific">Bemisia tabaci</name>
    <name type="common">Sweetpotato whitefly</name>
    <name type="synonym">Aleurodes tabaci</name>
    <dbReference type="NCBI Taxonomy" id="7038"/>
    <lineage>
        <taxon>Eukaryota</taxon>
        <taxon>Metazoa</taxon>
        <taxon>Ecdysozoa</taxon>
        <taxon>Arthropoda</taxon>
        <taxon>Hexapoda</taxon>
        <taxon>Insecta</taxon>
        <taxon>Pterygota</taxon>
        <taxon>Neoptera</taxon>
        <taxon>Paraneoptera</taxon>
        <taxon>Hemiptera</taxon>
        <taxon>Sternorrhyncha</taxon>
        <taxon>Aleyrodoidea</taxon>
        <taxon>Aleyrodidae</taxon>
        <taxon>Aleyrodinae</taxon>
        <taxon>Bemisia</taxon>
    </lineage>
</organism>
<dbReference type="EMBL" id="OU963869">
    <property type="protein sequence ID" value="CAH0776277.1"/>
    <property type="molecule type" value="Genomic_DNA"/>
</dbReference>
<keyword evidence="1" id="KW-0812">Transmembrane</keyword>
<keyword evidence="4" id="KW-1185">Reference proteome</keyword>
<name>A0A9P0CBF7_BEMTA</name>
<feature type="chain" id="PRO_5040274598" description="Envelope protein" evidence="2">
    <location>
        <begin position="21"/>
        <end position="507"/>
    </location>
</feature>
<sequence length="507" mass="57538">MITKFTILIILPTLFQDTLSCTEIRESKLLSYTTPRRCYMIEGEIIIPVVLDLVEVYQICGVKYQSDTLAALFRKTNEQDLEGDAEINLSIQRAKRSNGHSNMSTLNRSKKALPLVFGFVAVTLASSVWAGLSYTRVNGRVDELRKEHKYQMEYLRKIQMVKDKRLEMEFTAIRRQFQHTSQGVREQTCMMAANVTKMIIESKFYDEFDDLINSLKDERVTSKIFPPAQLYKLVAQSPELHDTIYVKSPYLIYHTGRFSFNLHEVEAGGDIIRGALQLPLIRNTQDITMNILIKKIDTTFKVFNPIFVTAHTQQSVENCRREHNTYYCAESDLIPAKMTPLLSDVYTHEGMVILNNNKQANIKNKRKNDSLQPIVGPAICTSDDASMCIVDNKILFLSAFNTFQIKSGTPYDFDIKTIKISIDDDPSNPTYATSHPDHDTYNTLHGVHVAMVTTLAAAVIAITWGTITALRKQSTDIKDARKKCELQEVLVLDTTTGHGKIQKVEGL</sequence>
<protein>
    <recommendedName>
        <fullName evidence="5">Envelope protein</fullName>
    </recommendedName>
</protein>
<evidence type="ECO:0000313" key="4">
    <source>
        <dbReference type="Proteomes" id="UP001152759"/>
    </source>
</evidence>
<dbReference type="Proteomes" id="UP001152759">
    <property type="component" value="Chromosome 8"/>
</dbReference>
<feature type="transmembrane region" description="Helical" evidence="1">
    <location>
        <begin position="449"/>
        <end position="470"/>
    </location>
</feature>
<dbReference type="AlphaFoldDB" id="A0A9P0CBF7"/>
<evidence type="ECO:0008006" key="5">
    <source>
        <dbReference type="Google" id="ProtNLM"/>
    </source>
</evidence>
<evidence type="ECO:0000256" key="1">
    <source>
        <dbReference type="SAM" id="Phobius"/>
    </source>
</evidence>